<dbReference type="Proteomes" id="UP001477443">
    <property type="component" value="Chromosome"/>
</dbReference>
<keyword evidence="3" id="KW-1185">Reference proteome</keyword>
<name>A0ABZ2RQM8_9BACT</name>
<dbReference type="RefSeq" id="WP_338822320.1">
    <property type="nucleotide sequence ID" value="NZ_CP148067.1"/>
</dbReference>
<evidence type="ECO:0000313" key="3">
    <source>
        <dbReference type="Proteomes" id="UP001477443"/>
    </source>
</evidence>
<dbReference type="EMBL" id="CP148067">
    <property type="protein sequence ID" value="WXL28777.1"/>
    <property type="molecule type" value="Genomic_DNA"/>
</dbReference>
<proteinExistence type="predicted"/>
<keyword evidence="1" id="KW-0812">Transmembrane</keyword>
<feature type="transmembrane region" description="Helical" evidence="1">
    <location>
        <begin position="78"/>
        <end position="99"/>
    </location>
</feature>
<protein>
    <submittedName>
        <fullName evidence="2">Uncharacterized protein</fullName>
    </submittedName>
</protein>
<accession>A0ABZ2RQM8</accession>
<feature type="transmembrane region" description="Helical" evidence="1">
    <location>
        <begin position="34"/>
        <end position="58"/>
    </location>
</feature>
<keyword evidence="1" id="KW-0472">Membrane</keyword>
<reference evidence="2" key="1">
    <citation type="submission" date="2024-03" db="EMBL/GenBank/DDBJ databases">
        <title>Complete genome sequence of Mycoplasma felifaucium Z921 isolated from the trachea of a cheetah.</title>
        <authorList>
            <person name="Spergser J."/>
        </authorList>
    </citation>
    <scope>NUCLEOTIDE SEQUENCE [LARGE SCALE GENOMIC DNA]</scope>
    <source>
        <strain evidence="2">Z921</strain>
    </source>
</reference>
<organism evidence="2 3">
    <name type="scientific">Mycoplasmopsis felifaucium</name>
    <dbReference type="NCBI Taxonomy" id="35768"/>
    <lineage>
        <taxon>Bacteria</taxon>
        <taxon>Bacillati</taxon>
        <taxon>Mycoplasmatota</taxon>
        <taxon>Mycoplasmoidales</taxon>
        <taxon>Metamycoplasmataceae</taxon>
        <taxon>Mycoplasmopsis</taxon>
    </lineage>
</organism>
<gene>
    <name evidence="2" type="ORF">WG617_01950</name>
</gene>
<evidence type="ECO:0000256" key="1">
    <source>
        <dbReference type="SAM" id="Phobius"/>
    </source>
</evidence>
<evidence type="ECO:0000313" key="2">
    <source>
        <dbReference type="EMBL" id="WXL28777.1"/>
    </source>
</evidence>
<keyword evidence="1" id="KW-1133">Transmembrane helix</keyword>
<sequence length="121" mass="12944">MSNSAFLSASIKSSNLFCKLEVFAIISGFVESKAFVASVIALAKLLASFLTLALSLFFSNSAFESLISFCKLFFNSVNSLSCLLSITLFLCFVSLQALINGIDPVKTIAALVAAPILKEIF</sequence>